<dbReference type="Proteomes" id="UP000524462">
    <property type="component" value="Unassembled WGS sequence"/>
</dbReference>
<evidence type="ECO:0000313" key="2">
    <source>
        <dbReference type="EMBL" id="MBA2796244.1"/>
    </source>
</evidence>
<feature type="chain" id="PRO_5030723652" evidence="1">
    <location>
        <begin position="35"/>
        <end position="131"/>
    </location>
</feature>
<organism evidence="2 3">
    <name type="scientific">Streptococcus porcinus</name>
    <dbReference type="NCBI Taxonomy" id="1340"/>
    <lineage>
        <taxon>Bacteria</taxon>
        <taxon>Bacillati</taxon>
        <taxon>Bacillota</taxon>
        <taxon>Bacilli</taxon>
        <taxon>Lactobacillales</taxon>
        <taxon>Streptococcaceae</taxon>
        <taxon>Streptococcus</taxon>
    </lineage>
</organism>
<dbReference type="RefSeq" id="WP_181460234.1">
    <property type="nucleotide sequence ID" value="NZ_JACEGE010000020.1"/>
</dbReference>
<gene>
    <name evidence="2" type="ORF">H1B29_07095</name>
</gene>
<feature type="signal peptide" evidence="1">
    <location>
        <begin position="1"/>
        <end position="34"/>
    </location>
</feature>
<accession>A0A7V9WSH7</accession>
<sequence length="131" mass="14477">MSHLSSSLNLKKSILTLAAATLAAVAVGSTSVKADLINKVPETFINKAYNKGFDDGYNGKGYAPEIDPNLDQNDSKDQYKKGYDLGLNGKTFEKAGYEAGFNKKDYDDSHVEEKFKAFYKTGYERGRKDKS</sequence>
<name>A0A7V9WSH7_STRPO</name>
<keyword evidence="1" id="KW-0732">Signal</keyword>
<dbReference type="AlphaFoldDB" id="A0A7V9WSH7"/>
<proteinExistence type="predicted"/>
<evidence type="ECO:0000256" key="1">
    <source>
        <dbReference type="SAM" id="SignalP"/>
    </source>
</evidence>
<dbReference type="EMBL" id="JACEGE010000020">
    <property type="protein sequence ID" value="MBA2796244.1"/>
    <property type="molecule type" value="Genomic_DNA"/>
</dbReference>
<protein>
    <submittedName>
        <fullName evidence="2">Uncharacterized protein</fullName>
    </submittedName>
</protein>
<reference evidence="2 3" key="1">
    <citation type="submission" date="2020-07" db="EMBL/GenBank/DDBJ databases">
        <title>Molecular and genomic characterization of Streptococcus porcinus isolated from diseased swine in Brazil.</title>
        <authorList>
            <person name="Moreno L.Z."/>
            <person name="Matajira C.E.C."/>
            <person name="Poor A.P."/>
            <person name="Dutra M.C."/>
            <person name="Moreno A.M."/>
        </authorList>
    </citation>
    <scope>NUCLEOTIDE SEQUENCE [LARGE SCALE GENOMIC DNA]</scope>
    <source>
        <strain evidence="2 3">SP0816-2</strain>
    </source>
</reference>
<comment type="caution">
    <text evidence="2">The sequence shown here is derived from an EMBL/GenBank/DDBJ whole genome shotgun (WGS) entry which is preliminary data.</text>
</comment>
<evidence type="ECO:0000313" key="3">
    <source>
        <dbReference type="Proteomes" id="UP000524462"/>
    </source>
</evidence>